<keyword evidence="4" id="KW-1185">Reference proteome</keyword>
<sequence length="726" mass="80404">MSNYMPVPNIAHAPRSTGMPPPPPPPPSQSPSSGGHIQAAPGGPGREFIMPTYMSPESAAPEASSQSAPFNNHDLTEIHLKTDVGEMERVLAGPLTDSKVLSAHRLLMQHREEHWATRVIHGLPINKYRLSYLDVLTREVFGIRNGARWLTRPVVNICYHWKVLPRAVKVSFPHHDANFLRGLAELARDFTQMKTVGALTKAVSLRVGKEDGNWCDGAPPPWMMQYNDVKHAELMLRDESWASMPFKRNPANADTDGAEPPRKTARATPAHTSPGTLYAVPDPVYGPPRTQSAARDPGYGPLGSQFAPPVSTSAPHRPAHRSPIRRPITLLPTDATSASATNRDPQGRKAAREMAYSNDISFPTELLSDGITREDSTKAVLEKRPFAEYVVEPEPVRQTPAAGPTNTTSSWSRGKSVASSSSSSSTTSASTSFEAASISSWSTSPPTSFSEGYQSTTIPATPSPTPTSSGHTYRKIAPAPAPTTTTKGKGKQPIPPHTQFPSLSSIIGPHHDRLPRIFDSETYALTTTLPPYPYESTTPNNPPLDPLWWSFDERGGESHPPQPWSSARDTILRTLQGQTQAEAYASQRTINLELMVNSFRYIELGVGRLHPRFDIRDLAMPMSRMFKLCVLDLLSDGERGWREAMRREKRKVEEAAQRVRELRREVKRLEREAVRHRQAASLVGLVLHYRWDDEDLDDEWEEEVITSRVSVLGKELERMPISMLLG</sequence>
<feature type="compositionally biased region" description="Polar residues" evidence="2">
    <location>
        <begin position="334"/>
        <end position="344"/>
    </location>
</feature>
<evidence type="ECO:0000313" key="3">
    <source>
        <dbReference type="EMBL" id="KAK3337570.1"/>
    </source>
</evidence>
<dbReference type="AlphaFoldDB" id="A0AAE0J6S0"/>
<feature type="compositionally biased region" description="Low complexity" evidence="2">
    <location>
        <begin position="475"/>
        <end position="487"/>
    </location>
</feature>
<organism evidence="3 4">
    <name type="scientific">Cercophora scortea</name>
    <dbReference type="NCBI Taxonomy" id="314031"/>
    <lineage>
        <taxon>Eukaryota</taxon>
        <taxon>Fungi</taxon>
        <taxon>Dikarya</taxon>
        <taxon>Ascomycota</taxon>
        <taxon>Pezizomycotina</taxon>
        <taxon>Sordariomycetes</taxon>
        <taxon>Sordariomycetidae</taxon>
        <taxon>Sordariales</taxon>
        <taxon>Lasiosphaeriaceae</taxon>
        <taxon>Cercophora</taxon>
    </lineage>
</organism>
<feature type="region of interest" description="Disordered" evidence="2">
    <location>
        <begin position="1"/>
        <end position="51"/>
    </location>
</feature>
<evidence type="ECO:0000256" key="2">
    <source>
        <dbReference type="SAM" id="MobiDB-lite"/>
    </source>
</evidence>
<comment type="caution">
    <text evidence="3">The sequence shown here is derived from an EMBL/GenBank/DDBJ whole genome shotgun (WGS) entry which is preliminary data.</text>
</comment>
<feature type="compositionally biased region" description="Low complexity" evidence="2">
    <location>
        <begin position="409"/>
        <end position="460"/>
    </location>
</feature>
<keyword evidence="1" id="KW-0175">Coiled coil</keyword>
<reference evidence="3" key="1">
    <citation type="journal article" date="2023" name="Mol. Phylogenet. Evol.">
        <title>Genome-scale phylogeny and comparative genomics of the fungal order Sordariales.</title>
        <authorList>
            <person name="Hensen N."/>
            <person name="Bonometti L."/>
            <person name="Westerberg I."/>
            <person name="Brannstrom I.O."/>
            <person name="Guillou S."/>
            <person name="Cros-Aarteil S."/>
            <person name="Calhoun S."/>
            <person name="Haridas S."/>
            <person name="Kuo A."/>
            <person name="Mondo S."/>
            <person name="Pangilinan J."/>
            <person name="Riley R."/>
            <person name="LaButti K."/>
            <person name="Andreopoulos B."/>
            <person name="Lipzen A."/>
            <person name="Chen C."/>
            <person name="Yan M."/>
            <person name="Daum C."/>
            <person name="Ng V."/>
            <person name="Clum A."/>
            <person name="Steindorff A."/>
            <person name="Ohm R.A."/>
            <person name="Martin F."/>
            <person name="Silar P."/>
            <person name="Natvig D.O."/>
            <person name="Lalanne C."/>
            <person name="Gautier V."/>
            <person name="Ament-Velasquez S.L."/>
            <person name="Kruys A."/>
            <person name="Hutchinson M.I."/>
            <person name="Powell A.J."/>
            <person name="Barry K."/>
            <person name="Miller A.N."/>
            <person name="Grigoriev I.V."/>
            <person name="Debuchy R."/>
            <person name="Gladieux P."/>
            <person name="Hiltunen Thoren M."/>
            <person name="Johannesson H."/>
        </authorList>
    </citation>
    <scope>NUCLEOTIDE SEQUENCE</scope>
    <source>
        <strain evidence="3">SMH4131-1</strain>
    </source>
</reference>
<protein>
    <submittedName>
        <fullName evidence="3">Uncharacterized protein</fullName>
    </submittedName>
</protein>
<accession>A0AAE0J6S0</accession>
<feature type="region of interest" description="Disordered" evidence="2">
    <location>
        <begin position="245"/>
        <end position="356"/>
    </location>
</feature>
<dbReference type="Proteomes" id="UP001286456">
    <property type="component" value="Unassembled WGS sequence"/>
</dbReference>
<feature type="region of interest" description="Disordered" evidence="2">
    <location>
        <begin position="391"/>
        <end position="506"/>
    </location>
</feature>
<evidence type="ECO:0000313" key="4">
    <source>
        <dbReference type="Proteomes" id="UP001286456"/>
    </source>
</evidence>
<feature type="compositionally biased region" description="Pro residues" evidence="2">
    <location>
        <begin position="19"/>
        <end position="29"/>
    </location>
</feature>
<proteinExistence type="predicted"/>
<name>A0AAE0J6S0_9PEZI</name>
<dbReference type="EMBL" id="JAUEPO010000001">
    <property type="protein sequence ID" value="KAK3337570.1"/>
    <property type="molecule type" value="Genomic_DNA"/>
</dbReference>
<feature type="coiled-coil region" evidence="1">
    <location>
        <begin position="642"/>
        <end position="679"/>
    </location>
</feature>
<evidence type="ECO:0000256" key="1">
    <source>
        <dbReference type="SAM" id="Coils"/>
    </source>
</evidence>
<gene>
    <name evidence="3" type="ORF">B0T19DRAFT_438221</name>
</gene>
<reference evidence="3" key="2">
    <citation type="submission" date="2023-06" db="EMBL/GenBank/DDBJ databases">
        <authorList>
            <consortium name="Lawrence Berkeley National Laboratory"/>
            <person name="Haridas S."/>
            <person name="Hensen N."/>
            <person name="Bonometti L."/>
            <person name="Westerberg I."/>
            <person name="Brannstrom I.O."/>
            <person name="Guillou S."/>
            <person name="Cros-Aarteil S."/>
            <person name="Calhoun S."/>
            <person name="Kuo A."/>
            <person name="Mondo S."/>
            <person name="Pangilinan J."/>
            <person name="Riley R."/>
            <person name="Labutti K."/>
            <person name="Andreopoulos B."/>
            <person name="Lipzen A."/>
            <person name="Chen C."/>
            <person name="Yanf M."/>
            <person name="Daum C."/>
            <person name="Ng V."/>
            <person name="Clum A."/>
            <person name="Steindorff A."/>
            <person name="Ohm R."/>
            <person name="Martin F."/>
            <person name="Silar P."/>
            <person name="Natvig D."/>
            <person name="Lalanne C."/>
            <person name="Gautier V."/>
            <person name="Ament-Velasquez S.L."/>
            <person name="Kruys A."/>
            <person name="Hutchinson M.I."/>
            <person name="Powell A.J."/>
            <person name="Barry K."/>
            <person name="Miller A.N."/>
            <person name="Grigoriev I.V."/>
            <person name="Debuchy R."/>
            <person name="Gladieux P."/>
            <person name="Thoren M.H."/>
            <person name="Johannesson H."/>
        </authorList>
    </citation>
    <scope>NUCLEOTIDE SEQUENCE</scope>
    <source>
        <strain evidence="3">SMH4131-1</strain>
    </source>
</reference>